<feature type="compositionally biased region" description="Acidic residues" evidence="4">
    <location>
        <begin position="973"/>
        <end position="982"/>
    </location>
</feature>
<dbReference type="Pfam" id="PF02902">
    <property type="entry name" value="Peptidase_C48"/>
    <property type="match status" value="1"/>
</dbReference>
<feature type="compositionally biased region" description="Basic and acidic residues" evidence="4">
    <location>
        <begin position="992"/>
        <end position="1006"/>
    </location>
</feature>
<keyword evidence="7" id="KW-1185">Reference proteome</keyword>
<feature type="region of interest" description="Disordered" evidence="4">
    <location>
        <begin position="120"/>
        <end position="167"/>
    </location>
</feature>
<keyword evidence="2" id="KW-0645">Protease</keyword>
<dbReference type="PaxDb" id="39947-A0A0P0UXP1"/>
<name>A0A0P0UXP1_ORYSJ</name>
<dbReference type="STRING" id="39947.A0A0P0UXP1"/>
<dbReference type="InParanoid" id="A0A0P0UXP1"/>
<reference evidence="7" key="1">
    <citation type="journal article" date="2005" name="Nature">
        <title>The map-based sequence of the rice genome.</title>
        <authorList>
            <consortium name="International rice genome sequencing project (IRGSP)"/>
            <person name="Matsumoto T."/>
            <person name="Wu J."/>
            <person name="Kanamori H."/>
            <person name="Katayose Y."/>
            <person name="Fujisawa M."/>
            <person name="Namiki N."/>
            <person name="Mizuno H."/>
            <person name="Yamamoto K."/>
            <person name="Antonio B.A."/>
            <person name="Baba T."/>
            <person name="Sakata K."/>
            <person name="Nagamura Y."/>
            <person name="Aoki H."/>
            <person name="Arikawa K."/>
            <person name="Arita K."/>
            <person name="Bito T."/>
            <person name="Chiden Y."/>
            <person name="Fujitsuka N."/>
            <person name="Fukunaka R."/>
            <person name="Hamada M."/>
            <person name="Harada C."/>
            <person name="Hayashi A."/>
            <person name="Hijishita S."/>
            <person name="Honda M."/>
            <person name="Hosokawa S."/>
            <person name="Ichikawa Y."/>
            <person name="Idonuma A."/>
            <person name="Iijima M."/>
            <person name="Ikeda M."/>
            <person name="Ikeno M."/>
            <person name="Ito K."/>
            <person name="Ito S."/>
            <person name="Ito T."/>
            <person name="Ito Y."/>
            <person name="Ito Y."/>
            <person name="Iwabuchi A."/>
            <person name="Kamiya K."/>
            <person name="Karasawa W."/>
            <person name="Kurita K."/>
            <person name="Katagiri S."/>
            <person name="Kikuta A."/>
            <person name="Kobayashi H."/>
            <person name="Kobayashi N."/>
            <person name="Machita K."/>
            <person name="Maehara T."/>
            <person name="Masukawa M."/>
            <person name="Mizubayashi T."/>
            <person name="Mukai Y."/>
            <person name="Nagasaki H."/>
            <person name="Nagata Y."/>
            <person name="Naito S."/>
            <person name="Nakashima M."/>
            <person name="Nakama Y."/>
            <person name="Nakamichi Y."/>
            <person name="Nakamura M."/>
            <person name="Meguro A."/>
            <person name="Negishi M."/>
            <person name="Ohta I."/>
            <person name="Ohta T."/>
            <person name="Okamoto M."/>
            <person name="Ono N."/>
            <person name="Saji S."/>
            <person name="Sakaguchi M."/>
            <person name="Sakai K."/>
            <person name="Shibata M."/>
            <person name="Shimokawa T."/>
            <person name="Song J."/>
            <person name="Takazaki Y."/>
            <person name="Terasawa K."/>
            <person name="Tsugane M."/>
            <person name="Tsuji K."/>
            <person name="Ueda S."/>
            <person name="Waki K."/>
            <person name="Yamagata H."/>
            <person name="Yamamoto M."/>
            <person name="Yamamoto S."/>
            <person name="Yamane H."/>
            <person name="Yoshiki S."/>
            <person name="Yoshihara R."/>
            <person name="Yukawa K."/>
            <person name="Zhong H."/>
            <person name="Yano M."/>
            <person name="Yuan Q."/>
            <person name="Ouyang S."/>
            <person name="Liu J."/>
            <person name="Jones K.M."/>
            <person name="Gansberger K."/>
            <person name="Moffat K."/>
            <person name="Hill J."/>
            <person name="Bera J."/>
            <person name="Fadrosh D."/>
            <person name="Jin S."/>
            <person name="Johri S."/>
            <person name="Kim M."/>
            <person name="Overton L."/>
            <person name="Reardon M."/>
            <person name="Tsitrin T."/>
            <person name="Vuong H."/>
            <person name="Weaver B."/>
            <person name="Ciecko A."/>
            <person name="Tallon L."/>
            <person name="Jackson J."/>
            <person name="Pai G."/>
            <person name="Aken S.V."/>
            <person name="Utterback T."/>
            <person name="Reidmuller S."/>
            <person name="Feldblyum T."/>
            <person name="Hsiao J."/>
            <person name="Zismann V."/>
            <person name="Iobst S."/>
            <person name="de Vazeille A.R."/>
            <person name="Buell C.R."/>
            <person name="Ying K."/>
            <person name="Li Y."/>
            <person name="Lu T."/>
            <person name="Huang Y."/>
            <person name="Zhao Q."/>
            <person name="Feng Q."/>
            <person name="Zhang L."/>
            <person name="Zhu J."/>
            <person name="Weng Q."/>
            <person name="Mu J."/>
            <person name="Lu Y."/>
            <person name="Fan D."/>
            <person name="Liu Y."/>
            <person name="Guan J."/>
            <person name="Zhang Y."/>
            <person name="Yu S."/>
            <person name="Liu X."/>
            <person name="Zhang Y."/>
            <person name="Hong G."/>
            <person name="Han B."/>
            <person name="Choisne N."/>
            <person name="Demange N."/>
            <person name="Orjeda G."/>
            <person name="Samain S."/>
            <person name="Cattolico L."/>
            <person name="Pelletier E."/>
            <person name="Couloux A."/>
            <person name="Segurens B."/>
            <person name="Wincker P."/>
            <person name="D'Hont A."/>
            <person name="Scarpelli C."/>
            <person name="Weissenbach J."/>
            <person name="Salanoubat M."/>
            <person name="Quetier F."/>
            <person name="Yu Y."/>
            <person name="Kim H.R."/>
            <person name="Rambo T."/>
            <person name="Currie J."/>
            <person name="Collura K."/>
            <person name="Luo M."/>
            <person name="Yang T."/>
            <person name="Ammiraju J.S.S."/>
            <person name="Engler F."/>
            <person name="Soderlund C."/>
            <person name="Wing R.A."/>
            <person name="Palmer L.E."/>
            <person name="de la Bastide M."/>
            <person name="Spiegel L."/>
            <person name="Nascimento L."/>
            <person name="Zutavern T."/>
            <person name="O'Shaughnessy A."/>
            <person name="Dike S."/>
            <person name="Dedhia N."/>
            <person name="Preston R."/>
            <person name="Balija V."/>
            <person name="McCombie W.R."/>
            <person name="Chow T."/>
            <person name="Chen H."/>
            <person name="Chung M."/>
            <person name="Chen C."/>
            <person name="Shaw J."/>
            <person name="Wu H."/>
            <person name="Hsiao K."/>
            <person name="Chao Y."/>
            <person name="Chu M."/>
            <person name="Cheng C."/>
            <person name="Hour A."/>
            <person name="Lee P."/>
            <person name="Lin S."/>
            <person name="Lin Y."/>
            <person name="Liou J."/>
            <person name="Liu S."/>
            <person name="Hsing Y."/>
            <person name="Raghuvanshi S."/>
            <person name="Mohanty A."/>
            <person name="Bharti A.K."/>
            <person name="Gaur A."/>
            <person name="Gupta V."/>
            <person name="Kumar D."/>
            <person name="Ravi V."/>
            <person name="Vij S."/>
            <person name="Kapur A."/>
            <person name="Khurana P."/>
            <person name="Khurana P."/>
            <person name="Khurana J.P."/>
            <person name="Tyagi A.K."/>
            <person name="Gaikwad K."/>
            <person name="Singh A."/>
            <person name="Dalal V."/>
            <person name="Srivastava S."/>
            <person name="Dixit A."/>
            <person name="Pal A.K."/>
            <person name="Ghazi I.A."/>
            <person name="Yadav M."/>
            <person name="Pandit A."/>
            <person name="Bhargava A."/>
            <person name="Sureshbabu K."/>
            <person name="Batra K."/>
            <person name="Sharma T.R."/>
            <person name="Mohapatra T."/>
            <person name="Singh N.K."/>
            <person name="Messing J."/>
            <person name="Nelson A.B."/>
            <person name="Fuks G."/>
            <person name="Kavchok S."/>
            <person name="Keizer G."/>
            <person name="Linton E."/>
            <person name="Llaca V."/>
            <person name="Song R."/>
            <person name="Tanyolac B."/>
            <person name="Young S."/>
            <person name="Ho-Il K."/>
            <person name="Hahn J.H."/>
            <person name="Sangsakoo G."/>
            <person name="Vanavichit A."/>
            <person name="de Mattos Luiz.A.T."/>
            <person name="Zimmer P.D."/>
            <person name="Malone G."/>
            <person name="Dellagostin O."/>
            <person name="de Oliveira A.C."/>
            <person name="Bevan M."/>
            <person name="Bancroft I."/>
            <person name="Minx P."/>
            <person name="Cordum H."/>
            <person name="Wilson R."/>
            <person name="Cheng Z."/>
            <person name="Jin W."/>
            <person name="Jiang J."/>
            <person name="Leong S.A."/>
            <person name="Iwama H."/>
            <person name="Gojobori T."/>
            <person name="Itoh T."/>
            <person name="Niimura Y."/>
            <person name="Fujii Y."/>
            <person name="Habara T."/>
            <person name="Sakai H."/>
            <person name="Sato Y."/>
            <person name="Wilson G."/>
            <person name="Kumar K."/>
            <person name="McCouch S."/>
            <person name="Juretic N."/>
            <person name="Hoen D."/>
            <person name="Wright S."/>
            <person name="Bruskiewich R."/>
            <person name="Bureau T."/>
            <person name="Miyao A."/>
            <person name="Hirochika H."/>
            <person name="Nishikawa T."/>
            <person name="Kadowaki K."/>
            <person name="Sugiura M."/>
            <person name="Burr B."/>
            <person name="Sasaki T."/>
        </authorList>
    </citation>
    <scope>NUCLEOTIDE SEQUENCE [LARGE SCALE GENOMIC DNA]</scope>
    <source>
        <strain evidence="7">cv. Nipponbare</strain>
    </source>
</reference>
<sequence length="1241" mass="139321">MATGEGTGLGCGSKTIPIPFKQNRQFPTQNFEASSPLCFLTFLPEASPDDPHPTLRAPTFLHDYLRLSFPERTGNCDHFGTGTNTRTYVELLKSIESMGPSGREGSGEEVNLEVANMGEAASTEEGDADAIKEDEAASTEEGDADATKEGEASTAEVEMKDPKIHTRSSPNSVILAAQELSSDARNVVITAGFEQLLYMSLEGFGNREILRFLMNNTHTEQTSEGVEIKIEGSKLPPITENVVAHVVGVPEGSGESLEFEQDTKKQGEIKKAVHNLLKLPDSVDDCEPIADEKKRDRKHKTIMNGKIGVDYLRDVMEEAKETKDVELEVKCFFFIAFHTLLLPEKDGYLTLHQMQAGMNLARIQRINWRKVLLNHLKDGVKSWWKSQAKSTKPGAKSTKPGGVASVYISGPVTVLLLYYLDFLKSKSESDVSQTPRICYYGESMVTDLVQETMQKDGKRFDNLKFRTTEETCYSRSYNECEKVKVQKVSGKQKKNKRTRLGKNKGEKGDKEEKGTHVNPAVRRKEVVKRYGERAEKDSGAKNDMVAHIPALEDFVKSSLEHMPRYLHSDAIKIVKQNHSSIVEMYEKIMKTQSQMPSKMESLVDRYKDLDEFYSKHIMSKADWEQKHFGNKAAVDINGITIAEHDFVKSMKLNGWISNFIVDVQCSIWREEEEWKDKIILSQSAVNELLGLTLIRGYVEKELSNLAKKKQIFVPILIRALDGSGLHWYLLVVDIENGIRYILDSLPSRGTRSATETVLSALEKYFAKGGHIDFSSFSTKTPNLKSQTNGSDCGFYMLLYMERFGRMKIDDINENDVLMYRKKLVKDIYENPNNNPKDVSDEVIAQDEYHILDDTICLSPPPSDLRNSPPRPNLTVSPMSHEDGRNDGPLPPSSPGTSDGNKNLEDAQPQEEADRSSVGIAENAEAGNQANHARTSDGNQKLDDAQAQGKANRSSEGSSLDTRTDNERSRTSDDEAGGNEVDEGEKGVPSSPPRREQNPSHALDKDIVYYSRKKKEKKRKEKSRSSLDNDLIQLGKRCRIATTRTAIKTTRREWPDDAIVKEVRTAIKTTRREWPDDAIVKEVYELATDCKEQVILNFGAIAMTGSEIEQSFQKVECAGDIISLFIKYLENNTYPDDSRIFVPPLYKGKGGMKKKIKDALGGSNEKKSAVEFPHRFPNDSVFAAMYFLEHFIGVAGVLNKLTWDEKMRDQYIKSYSRGILTCLIQHKENTADVPDGILALFE</sequence>
<evidence type="ECO:0000256" key="3">
    <source>
        <dbReference type="ARBA" id="ARBA00022801"/>
    </source>
</evidence>
<evidence type="ECO:0000256" key="4">
    <source>
        <dbReference type="SAM" id="MobiDB-lite"/>
    </source>
</evidence>
<dbReference type="GO" id="GO:0006508">
    <property type="term" value="P:proteolysis"/>
    <property type="evidence" value="ECO:0007669"/>
    <property type="project" value="UniProtKB-KW"/>
</dbReference>
<keyword evidence="3" id="KW-0378">Hydrolase</keyword>
<proteinExistence type="inferred from homology"/>
<dbReference type="SMR" id="A0A0P0UXP1"/>
<reference evidence="6 7" key="2">
    <citation type="journal article" date="2013" name="Plant Cell Physiol.">
        <title>Rice Annotation Project Database (RAP-DB): an integrative and interactive database for rice genomics.</title>
        <authorList>
            <person name="Sakai H."/>
            <person name="Lee S.S."/>
            <person name="Tanaka T."/>
            <person name="Numa H."/>
            <person name="Kim J."/>
            <person name="Kawahara Y."/>
            <person name="Wakimoto H."/>
            <person name="Yang C.C."/>
            <person name="Iwamoto M."/>
            <person name="Abe T."/>
            <person name="Yamada Y."/>
            <person name="Muto A."/>
            <person name="Inokuchi H."/>
            <person name="Ikemura T."/>
            <person name="Matsumoto T."/>
            <person name="Sasaki T."/>
            <person name="Itoh T."/>
        </authorList>
    </citation>
    <scope>NUCLEOTIDE SEQUENCE [LARGE SCALE GENOMIC DNA]</scope>
    <source>
        <strain evidence="7">cv. Nipponbare</strain>
    </source>
</reference>
<dbReference type="eggNOG" id="ENOG502R52H">
    <property type="taxonomic scope" value="Eukaryota"/>
</dbReference>
<feature type="region of interest" description="Disordered" evidence="4">
    <location>
        <begin position="488"/>
        <end position="519"/>
    </location>
</feature>
<feature type="compositionally biased region" description="Basic and acidic residues" evidence="4">
    <location>
        <begin position="961"/>
        <end position="972"/>
    </location>
</feature>
<dbReference type="PROSITE" id="PS50600">
    <property type="entry name" value="ULP_PROTEASE"/>
    <property type="match status" value="1"/>
</dbReference>
<dbReference type="Gene3D" id="3.40.395.10">
    <property type="entry name" value="Adenoviral Proteinase, Chain A"/>
    <property type="match status" value="1"/>
</dbReference>
<dbReference type="OMA" id="FPERTGN"/>
<dbReference type="InterPro" id="IPR003653">
    <property type="entry name" value="Peptidase_C48_C"/>
</dbReference>
<comment type="similarity">
    <text evidence="1">Belongs to the peptidase C48 family.</text>
</comment>
<feature type="compositionally biased region" description="Basic residues" evidence="4">
    <location>
        <begin position="490"/>
        <end position="502"/>
    </location>
</feature>
<dbReference type="Proteomes" id="UP000059680">
    <property type="component" value="Chromosome 1"/>
</dbReference>
<dbReference type="GO" id="GO:0016929">
    <property type="term" value="F:deSUMOylase activity"/>
    <property type="evidence" value="ECO:0000318"/>
    <property type="project" value="GO_Central"/>
</dbReference>
<feature type="domain" description="Ubiquitin-like protease family profile" evidence="5">
    <location>
        <begin position="639"/>
        <end position="803"/>
    </location>
</feature>
<evidence type="ECO:0000313" key="6">
    <source>
        <dbReference type="EMBL" id="BAS70036.1"/>
    </source>
</evidence>
<dbReference type="GO" id="GO:0016926">
    <property type="term" value="P:protein desumoylation"/>
    <property type="evidence" value="ECO:0000318"/>
    <property type="project" value="GO_Central"/>
</dbReference>
<feature type="compositionally biased region" description="Polar residues" evidence="4">
    <location>
        <begin position="948"/>
        <end position="960"/>
    </location>
</feature>
<feature type="region of interest" description="Disordered" evidence="4">
    <location>
        <begin position="854"/>
        <end position="1026"/>
    </location>
</feature>
<evidence type="ECO:0000313" key="7">
    <source>
        <dbReference type="Proteomes" id="UP000059680"/>
    </source>
</evidence>
<accession>A0A0P0UXP1</accession>
<dbReference type="InterPro" id="IPR038765">
    <property type="entry name" value="Papain-like_cys_pep_sf"/>
</dbReference>
<organism evidence="6 7">
    <name type="scientific">Oryza sativa subsp. japonica</name>
    <name type="common">Rice</name>
    <dbReference type="NCBI Taxonomy" id="39947"/>
    <lineage>
        <taxon>Eukaryota</taxon>
        <taxon>Viridiplantae</taxon>
        <taxon>Streptophyta</taxon>
        <taxon>Embryophyta</taxon>
        <taxon>Tracheophyta</taxon>
        <taxon>Spermatophyta</taxon>
        <taxon>Magnoliopsida</taxon>
        <taxon>Liliopsida</taxon>
        <taxon>Poales</taxon>
        <taxon>Poaceae</taxon>
        <taxon>BOP clade</taxon>
        <taxon>Oryzoideae</taxon>
        <taxon>Oryzeae</taxon>
        <taxon>Oryzinae</taxon>
        <taxon>Oryza</taxon>
        <taxon>Oryza sativa</taxon>
    </lineage>
</organism>
<feature type="compositionally biased region" description="Polar residues" evidence="4">
    <location>
        <begin position="925"/>
        <end position="938"/>
    </location>
</feature>
<feature type="compositionally biased region" description="Basic residues" evidence="4">
    <location>
        <begin position="1010"/>
        <end position="1021"/>
    </location>
</feature>
<gene>
    <name evidence="6" type="ordered locus">Os01g0113000</name>
    <name evidence="6" type="ORF">OSNPB_010113000</name>
</gene>
<dbReference type="PANTHER" id="PTHR34835">
    <property type="entry name" value="OS07G0283600 PROTEIN-RELATED"/>
    <property type="match status" value="1"/>
</dbReference>
<dbReference type="GO" id="GO:0005634">
    <property type="term" value="C:nucleus"/>
    <property type="evidence" value="ECO:0000318"/>
    <property type="project" value="GO_Central"/>
</dbReference>
<dbReference type="Gramene" id="Os01t0113000-00">
    <property type="protein sequence ID" value="Os01t0113000-00"/>
    <property type="gene ID" value="Os01g0113000"/>
</dbReference>
<reference evidence="6 7" key="3">
    <citation type="journal article" date="2013" name="Rice">
        <title>Improvement of the Oryza sativa Nipponbare reference genome using next generation sequence and optical map data.</title>
        <authorList>
            <person name="Kawahara Y."/>
            <person name="de la Bastide M."/>
            <person name="Hamilton J.P."/>
            <person name="Kanamori H."/>
            <person name="McCombie W.R."/>
            <person name="Ouyang S."/>
            <person name="Schwartz D.C."/>
            <person name="Tanaka T."/>
            <person name="Wu J."/>
            <person name="Zhou S."/>
            <person name="Childs K.L."/>
            <person name="Davidson R.M."/>
            <person name="Lin H."/>
            <person name="Quesada-Ocampo L."/>
            <person name="Vaillancourt B."/>
            <person name="Sakai H."/>
            <person name="Lee S.S."/>
            <person name="Kim J."/>
            <person name="Numa H."/>
            <person name="Itoh T."/>
            <person name="Buell C.R."/>
            <person name="Matsumoto T."/>
        </authorList>
    </citation>
    <scope>NUCLEOTIDE SEQUENCE [LARGE SCALE GENOMIC DNA]</scope>
    <source>
        <strain evidence="7">cv. Nipponbare</strain>
    </source>
</reference>
<evidence type="ECO:0000259" key="5">
    <source>
        <dbReference type="PROSITE" id="PS50600"/>
    </source>
</evidence>
<evidence type="ECO:0000256" key="1">
    <source>
        <dbReference type="ARBA" id="ARBA00005234"/>
    </source>
</evidence>
<evidence type="ECO:0000256" key="2">
    <source>
        <dbReference type="ARBA" id="ARBA00022670"/>
    </source>
</evidence>
<dbReference type="AlphaFoldDB" id="A0A0P0UXP1"/>
<protein>
    <submittedName>
        <fullName evidence="6">Os01g0113000 protein</fullName>
    </submittedName>
</protein>
<feature type="compositionally biased region" description="Basic and acidic residues" evidence="4">
    <location>
        <begin position="503"/>
        <end position="515"/>
    </location>
</feature>
<feature type="compositionally biased region" description="Basic and acidic residues" evidence="4">
    <location>
        <begin position="145"/>
        <end position="164"/>
    </location>
</feature>
<dbReference type="EMBL" id="AP014957">
    <property type="protein sequence ID" value="BAS70036.1"/>
    <property type="molecule type" value="Genomic_DNA"/>
</dbReference>
<dbReference type="SUPFAM" id="SSF54001">
    <property type="entry name" value="Cysteine proteinases"/>
    <property type="match status" value="1"/>
</dbReference>
<dbReference type="FunCoup" id="A0A0P0UXP1">
    <property type="interactions" value="345"/>
</dbReference>